<dbReference type="AlphaFoldDB" id="A0A382UIE2"/>
<keyword evidence="5" id="KW-0456">Lyase</keyword>
<dbReference type="PANTHER" id="PTHR11902">
    <property type="entry name" value="ENOLASE"/>
    <property type="match status" value="1"/>
</dbReference>
<dbReference type="Pfam" id="PF00113">
    <property type="entry name" value="Enolase_C"/>
    <property type="match status" value="1"/>
</dbReference>
<organism evidence="7">
    <name type="scientific">marine metagenome</name>
    <dbReference type="NCBI Taxonomy" id="408172"/>
    <lineage>
        <taxon>unclassified sequences</taxon>
        <taxon>metagenomes</taxon>
        <taxon>ecological metagenomes</taxon>
    </lineage>
</organism>
<name>A0A382UIE2_9ZZZZ</name>
<dbReference type="Gene3D" id="3.20.20.120">
    <property type="entry name" value="Enolase-like C-terminal domain"/>
    <property type="match status" value="1"/>
</dbReference>
<comment type="pathway">
    <text evidence="1">Carbohydrate degradation; glycolysis; pyruvate from D-glyceraldehyde 3-phosphate: step 4/5.</text>
</comment>
<dbReference type="GO" id="GO:0000287">
    <property type="term" value="F:magnesium ion binding"/>
    <property type="evidence" value="ECO:0007669"/>
    <property type="project" value="InterPro"/>
</dbReference>
<keyword evidence="4" id="KW-0324">Glycolysis</keyword>
<dbReference type="GO" id="GO:0006096">
    <property type="term" value="P:glycolytic process"/>
    <property type="evidence" value="ECO:0007669"/>
    <property type="project" value="UniProtKB-UniPathway"/>
</dbReference>
<evidence type="ECO:0000256" key="1">
    <source>
        <dbReference type="ARBA" id="ARBA00005031"/>
    </source>
</evidence>
<dbReference type="GO" id="GO:0000015">
    <property type="term" value="C:phosphopyruvate hydratase complex"/>
    <property type="evidence" value="ECO:0007669"/>
    <property type="project" value="InterPro"/>
</dbReference>
<accession>A0A382UIE2</accession>
<proteinExistence type="inferred from homology"/>
<comment type="similarity">
    <text evidence="2">Belongs to the enolase family.</text>
</comment>
<feature type="domain" description="Enolase C-terminal TIM barrel" evidence="6">
    <location>
        <begin position="1"/>
        <end position="120"/>
    </location>
</feature>
<dbReference type="PRINTS" id="PR00148">
    <property type="entry name" value="ENOLASE"/>
</dbReference>
<dbReference type="InterPro" id="IPR036849">
    <property type="entry name" value="Enolase-like_C_sf"/>
</dbReference>
<reference evidence="7" key="1">
    <citation type="submission" date="2018-05" db="EMBL/GenBank/DDBJ databases">
        <authorList>
            <person name="Lanie J.A."/>
            <person name="Ng W.-L."/>
            <person name="Kazmierczak K.M."/>
            <person name="Andrzejewski T.M."/>
            <person name="Davidsen T.M."/>
            <person name="Wayne K.J."/>
            <person name="Tettelin H."/>
            <person name="Glass J.I."/>
            <person name="Rusch D."/>
            <person name="Podicherti R."/>
            <person name="Tsui H.-C.T."/>
            <person name="Winkler M.E."/>
        </authorList>
    </citation>
    <scope>NUCLEOTIDE SEQUENCE</scope>
</reference>
<evidence type="ECO:0000259" key="6">
    <source>
        <dbReference type="SMART" id="SM01192"/>
    </source>
</evidence>
<dbReference type="EC" id="4.2.1.11" evidence="3"/>
<evidence type="ECO:0000313" key="7">
    <source>
        <dbReference type="EMBL" id="SVD34043.1"/>
    </source>
</evidence>
<protein>
    <recommendedName>
        <fullName evidence="3">phosphopyruvate hydratase</fullName>
        <ecNumber evidence="3">4.2.1.11</ecNumber>
    </recommendedName>
</protein>
<dbReference type="InterPro" id="IPR020810">
    <property type="entry name" value="Enolase_C"/>
</dbReference>
<dbReference type="EMBL" id="UINC01144494">
    <property type="protein sequence ID" value="SVD34043.1"/>
    <property type="molecule type" value="Genomic_DNA"/>
</dbReference>
<sequence length="120" mass="13177">KNTQLVGDDLFVTQEKYLYQGINNDTANAILIKLNQSGTVSETLNTIKLAKKYNYNCVISHRSGETEDTTIADLAVGTNAGQIKTGAPARSERVAKYNRLLKIEDILGNKAEYAGKSILR</sequence>
<gene>
    <name evidence="7" type="ORF">METZ01_LOCUS386897</name>
</gene>
<dbReference type="GO" id="GO:0004634">
    <property type="term" value="F:phosphopyruvate hydratase activity"/>
    <property type="evidence" value="ECO:0007669"/>
    <property type="project" value="UniProtKB-EC"/>
</dbReference>
<dbReference type="InterPro" id="IPR000941">
    <property type="entry name" value="Enolase"/>
</dbReference>
<dbReference type="UniPathway" id="UPA00109">
    <property type="reaction ID" value="UER00187"/>
</dbReference>
<evidence type="ECO:0000256" key="2">
    <source>
        <dbReference type="ARBA" id="ARBA00009604"/>
    </source>
</evidence>
<dbReference type="SUPFAM" id="SSF51604">
    <property type="entry name" value="Enolase C-terminal domain-like"/>
    <property type="match status" value="1"/>
</dbReference>
<evidence type="ECO:0000256" key="4">
    <source>
        <dbReference type="ARBA" id="ARBA00023152"/>
    </source>
</evidence>
<evidence type="ECO:0000256" key="3">
    <source>
        <dbReference type="ARBA" id="ARBA00012058"/>
    </source>
</evidence>
<evidence type="ECO:0000256" key="5">
    <source>
        <dbReference type="ARBA" id="ARBA00023239"/>
    </source>
</evidence>
<dbReference type="SMART" id="SM01192">
    <property type="entry name" value="Enolase_C"/>
    <property type="match status" value="1"/>
</dbReference>
<feature type="non-terminal residue" evidence="7">
    <location>
        <position position="1"/>
    </location>
</feature>
<dbReference type="PANTHER" id="PTHR11902:SF1">
    <property type="entry name" value="ENOLASE"/>
    <property type="match status" value="1"/>
</dbReference>